<proteinExistence type="predicted"/>
<dbReference type="AlphaFoldDB" id="A0A564Y3N8"/>
<evidence type="ECO:0000313" key="2">
    <source>
        <dbReference type="Proteomes" id="UP000321570"/>
    </source>
</evidence>
<gene>
    <name evidence="1" type="ORF">WMSIL1_LOCUS2612</name>
</gene>
<protein>
    <submittedName>
        <fullName evidence="1">Uncharacterized protein</fullName>
    </submittedName>
</protein>
<reference evidence="1 2" key="1">
    <citation type="submission" date="2019-07" db="EMBL/GenBank/DDBJ databases">
        <authorList>
            <person name="Jastrzebski P J."/>
            <person name="Paukszto L."/>
            <person name="Jastrzebski P J."/>
        </authorList>
    </citation>
    <scope>NUCLEOTIDE SEQUENCE [LARGE SCALE GENOMIC DNA]</scope>
    <source>
        <strain evidence="1 2">WMS-il1</strain>
    </source>
</reference>
<name>A0A564Y3N8_HYMDI</name>
<sequence>MHHFFEGLNWDDVFNCRLQPPIDPADLDPFLAIHPHFLSVVYGEKKPKRRGHLEIYTDRDGNTALELEGGRQDLLADHRLVISELFTKNEYLCPEFASYLGEQPINMEMN</sequence>
<evidence type="ECO:0000313" key="1">
    <source>
        <dbReference type="EMBL" id="VUZ41850.1"/>
    </source>
</evidence>
<dbReference type="Proteomes" id="UP000321570">
    <property type="component" value="Unassembled WGS sequence"/>
</dbReference>
<dbReference type="EMBL" id="CABIJS010000075">
    <property type="protein sequence ID" value="VUZ41850.1"/>
    <property type="molecule type" value="Genomic_DNA"/>
</dbReference>
<accession>A0A564Y3N8</accession>
<keyword evidence="2" id="KW-1185">Reference proteome</keyword>
<organism evidence="1 2">
    <name type="scientific">Hymenolepis diminuta</name>
    <name type="common">Rat tapeworm</name>
    <dbReference type="NCBI Taxonomy" id="6216"/>
    <lineage>
        <taxon>Eukaryota</taxon>
        <taxon>Metazoa</taxon>
        <taxon>Spiralia</taxon>
        <taxon>Lophotrochozoa</taxon>
        <taxon>Platyhelminthes</taxon>
        <taxon>Cestoda</taxon>
        <taxon>Eucestoda</taxon>
        <taxon>Cyclophyllidea</taxon>
        <taxon>Hymenolepididae</taxon>
        <taxon>Hymenolepis</taxon>
    </lineage>
</organism>